<sequence length="808" mass="88524">MASKGIFSETATPADSQAALASNDVPQSSTALGSGHPSGSGRTVQPGSLSTASNASGASKPNIAPLLMMAKRQPAGLTRSTSNAQSVSPNETLLKTPASLADDTYNPFGEASSPSPLLQRTQTFRRIMSSASKSLRRHRTDTDASVANSTLDPDSPTGHQSYLAMAKKSEHDKDGEGKGAGKAPGGKARRMSLGAALMMPPPPRTANAMDLKTIIKFTISAVGILYGDVAAAPMFVFKSVFREGGGMLALLSLVPQPDDENCPPWLVKHYKKIFFLALTGCAFLLADGFVTPAISMLAALEAFHGFPVDSWRVWLAMSMMIPLFYVQRFGLGRITQLFPVILTIWFFAIAIIGAYNIYLVPDILNCLNPMWIVNVCILRGINGSLSLLSTVLLVVSGLEFLYADLGAFTRKPIMLSFCIVCAPFTMLSYIGQGAYLLHAYRSNRYTDAQLFKLINNLFFEAAPTWLLWPFVILGTLVSIAGSQSVISGCFAMLDQAISIRVIPPVESIHIVGAGGHGTYYTPSFCFVLFVGGIVLCGSYRSSDGLSEIIGFCVAGAMFITSVMIMTVMKTKWHWPNWKVAIYVLCVFSLDIVYVVAAFTKVFQNAWVTVLYSALFFGIMYVYVGTQEDMNLALEDKCWTMQQVRQHVRQNPRTKGCGVFIANHDEEVPLVLTMVASKLPALPEDLILLTVQCLKSQPFVSEDDRVTVRVVDPTHGVYRVLILFGFAERSADIMQSLAKAKKRGLRMKHEQGMTFYISKHSVQAMAERPFYRRWKHKMFEVLARNTNTQLKTLGLPPDKVMEVSNVLLL</sequence>
<feature type="transmembrane region" description="Helical" evidence="10">
    <location>
        <begin position="337"/>
        <end position="359"/>
    </location>
</feature>
<feature type="compositionally biased region" description="Polar residues" evidence="9">
    <location>
        <begin position="143"/>
        <end position="160"/>
    </location>
</feature>
<feature type="transmembrane region" description="Helical" evidence="10">
    <location>
        <begin position="465"/>
        <end position="493"/>
    </location>
</feature>
<evidence type="ECO:0000256" key="7">
    <source>
        <dbReference type="ARBA" id="ARBA00023065"/>
    </source>
</evidence>
<keyword evidence="7" id="KW-0406">Ion transport</keyword>
<dbReference type="InterPro" id="IPR003855">
    <property type="entry name" value="K+_transporter"/>
</dbReference>
<feature type="compositionally biased region" description="Basic and acidic residues" evidence="9">
    <location>
        <begin position="167"/>
        <end position="179"/>
    </location>
</feature>
<feature type="compositionally biased region" description="Polar residues" evidence="9">
    <location>
        <begin position="40"/>
        <end position="59"/>
    </location>
</feature>
<dbReference type="InterPro" id="IPR053951">
    <property type="entry name" value="K_trans_N"/>
</dbReference>
<feature type="domain" description="K+ potassium transporter C-terminal" evidence="12">
    <location>
        <begin position="654"/>
        <end position="803"/>
    </location>
</feature>
<evidence type="ECO:0000256" key="1">
    <source>
        <dbReference type="ARBA" id="ARBA00004141"/>
    </source>
</evidence>
<comment type="subcellular location">
    <subcellularLocation>
        <location evidence="1">Membrane</location>
        <topology evidence="1">Multi-pass membrane protein</topology>
    </subcellularLocation>
</comment>
<keyword evidence="5" id="KW-0630">Potassium</keyword>
<feature type="transmembrane region" description="Helical" evidence="10">
    <location>
        <begin position="605"/>
        <end position="623"/>
    </location>
</feature>
<feature type="region of interest" description="Disordered" evidence="9">
    <location>
        <begin position="1"/>
        <end position="187"/>
    </location>
</feature>
<evidence type="ECO:0000256" key="3">
    <source>
        <dbReference type="ARBA" id="ARBA00022538"/>
    </source>
</evidence>
<evidence type="ECO:0000256" key="5">
    <source>
        <dbReference type="ARBA" id="ARBA00022958"/>
    </source>
</evidence>
<reference evidence="13 14" key="1">
    <citation type="submission" date="2016-07" db="EMBL/GenBank/DDBJ databases">
        <title>Pervasive Adenine N6-methylation of Active Genes in Fungi.</title>
        <authorList>
            <consortium name="DOE Joint Genome Institute"/>
            <person name="Mondo S.J."/>
            <person name="Dannebaum R.O."/>
            <person name="Kuo R.C."/>
            <person name="Labutti K."/>
            <person name="Haridas S."/>
            <person name="Kuo A."/>
            <person name="Salamov A."/>
            <person name="Ahrendt S.R."/>
            <person name="Lipzen A."/>
            <person name="Sullivan W."/>
            <person name="Andreopoulos W.B."/>
            <person name="Clum A."/>
            <person name="Lindquist E."/>
            <person name="Daum C."/>
            <person name="Ramamoorthy G.K."/>
            <person name="Gryganskyi A."/>
            <person name="Culley D."/>
            <person name="Magnuson J.K."/>
            <person name="James T.Y."/>
            <person name="O'Malley M.A."/>
            <person name="Stajich J.E."/>
            <person name="Spatafora J.W."/>
            <person name="Visel A."/>
            <person name="Grigoriev I.V."/>
        </authorList>
    </citation>
    <scope>NUCLEOTIDE SEQUENCE [LARGE SCALE GENOMIC DNA]</scope>
    <source>
        <strain evidence="13 14">PL171</strain>
    </source>
</reference>
<feature type="transmembrane region" description="Helical" evidence="10">
    <location>
        <begin position="217"/>
        <end position="237"/>
    </location>
</feature>
<dbReference type="Pfam" id="PF02705">
    <property type="entry name" value="K_trans"/>
    <property type="match status" value="1"/>
</dbReference>
<evidence type="ECO:0000259" key="11">
    <source>
        <dbReference type="Pfam" id="PF02705"/>
    </source>
</evidence>
<comment type="caution">
    <text evidence="13">The sequence shown here is derived from an EMBL/GenBank/DDBJ whole genome shotgun (WGS) entry which is preliminary data.</text>
</comment>
<feature type="domain" description="K+ potassium transporter integral membrane" evidence="11">
    <location>
        <begin position="245"/>
        <end position="641"/>
    </location>
</feature>
<evidence type="ECO:0000259" key="12">
    <source>
        <dbReference type="Pfam" id="PF22776"/>
    </source>
</evidence>
<protein>
    <submittedName>
        <fullName evidence="13">Potassium transporter-domain-containing protein</fullName>
    </submittedName>
</protein>
<feature type="transmembrane region" description="Helical" evidence="10">
    <location>
        <begin position="548"/>
        <end position="567"/>
    </location>
</feature>
<dbReference type="AlphaFoldDB" id="A0A1Y2HKB8"/>
<dbReference type="GO" id="GO:0015079">
    <property type="term" value="F:potassium ion transmembrane transporter activity"/>
    <property type="evidence" value="ECO:0007669"/>
    <property type="project" value="InterPro"/>
</dbReference>
<keyword evidence="8 10" id="KW-0472">Membrane</keyword>
<feature type="transmembrane region" description="Helical" evidence="10">
    <location>
        <begin position="311"/>
        <end position="330"/>
    </location>
</feature>
<evidence type="ECO:0000256" key="4">
    <source>
        <dbReference type="ARBA" id="ARBA00022692"/>
    </source>
</evidence>
<dbReference type="Proteomes" id="UP000193411">
    <property type="component" value="Unassembled WGS sequence"/>
</dbReference>
<evidence type="ECO:0000256" key="6">
    <source>
        <dbReference type="ARBA" id="ARBA00022989"/>
    </source>
</evidence>
<keyword evidence="4 10" id="KW-0812">Transmembrane</keyword>
<evidence type="ECO:0000256" key="10">
    <source>
        <dbReference type="SAM" id="Phobius"/>
    </source>
</evidence>
<dbReference type="PANTHER" id="PTHR30540">
    <property type="entry name" value="OSMOTIC STRESS POTASSIUM TRANSPORTER"/>
    <property type="match status" value="1"/>
</dbReference>
<keyword evidence="6 10" id="KW-1133">Transmembrane helix</keyword>
<evidence type="ECO:0000256" key="9">
    <source>
        <dbReference type="SAM" id="MobiDB-lite"/>
    </source>
</evidence>
<accession>A0A1Y2HKB8</accession>
<evidence type="ECO:0000313" key="13">
    <source>
        <dbReference type="EMBL" id="ORZ34424.1"/>
    </source>
</evidence>
<dbReference type="EMBL" id="MCFL01000028">
    <property type="protein sequence ID" value="ORZ34424.1"/>
    <property type="molecule type" value="Genomic_DNA"/>
</dbReference>
<keyword evidence="3" id="KW-0633">Potassium transport</keyword>
<feature type="transmembrane region" description="Helical" evidence="10">
    <location>
        <begin position="371"/>
        <end position="401"/>
    </location>
</feature>
<organism evidence="13 14">
    <name type="scientific">Catenaria anguillulae PL171</name>
    <dbReference type="NCBI Taxonomy" id="765915"/>
    <lineage>
        <taxon>Eukaryota</taxon>
        <taxon>Fungi</taxon>
        <taxon>Fungi incertae sedis</taxon>
        <taxon>Blastocladiomycota</taxon>
        <taxon>Blastocladiomycetes</taxon>
        <taxon>Blastocladiales</taxon>
        <taxon>Catenariaceae</taxon>
        <taxon>Catenaria</taxon>
    </lineage>
</organism>
<dbReference type="GO" id="GO:0016020">
    <property type="term" value="C:membrane"/>
    <property type="evidence" value="ECO:0007669"/>
    <property type="project" value="UniProtKB-SubCell"/>
</dbReference>
<evidence type="ECO:0000256" key="8">
    <source>
        <dbReference type="ARBA" id="ARBA00023136"/>
    </source>
</evidence>
<dbReference type="OrthoDB" id="504708at2759"/>
<feature type="transmembrane region" description="Helical" evidence="10">
    <location>
        <begin position="273"/>
        <end position="299"/>
    </location>
</feature>
<dbReference type="PANTHER" id="PTHR30540:SF83">
    <property type="entry name" value="K+ POTASSIUM TRANSPORTER"/>
    <property type="match status" value="1"/>
</dbReference>
<dbReference type="STRING" id="765915.A0A1Y2HKB8"/>
<feature type="compositionally biased region" description="Polar residues" evidence="9">
    <location>
        <begin position="78"/>
        <end position="93"/>
    </location>
</feature>
<feature type="compositionally biased region" description="Polar residues" evidence="9">
    <location>
        <begin position="112"/>
        <end position="133"/>
    </location>
</feature>
<feature type="transmembrane region" description="Helical" evidence="10">
    <location>
        <begin position="579"/>
        <end position="599"/>
    </location>
</feature>
<proteinExistence type="predicted"/>
<dbReference type="Pfam" id="PF22776">
    <property type="entry name" value="K_trans_C"/>
    <property type="match status" value="1"/>
</dbReference>
<name>A0A1Y2HKB8_9FUNG</name>
<dbReference type="InterPro" id="IPR053952">
    <property type="entry name" value="K_trans_C"/>
</dbReference>
<gene>
    <name evidence="13" type="ORF">BCR44DRAFT_1436218</name>
</gene>
<evidence type="ECO:0000313" key="14">
    <source>
        <dbReference type="Proteomes" id="UP000193411"/>
    </source>
</evidence>
<keyword evidence="2" id="KW-0813">Transport</keyword>
<feature type="transmembrane region" description="Helical" evidence="10">
    <location>
        <begin position="413"/>
        <end position="437"/>
    </location>
</feature>
<evidence type="ECO:0000256" key="2">
    <source>
        <dbReference type="ARBA" id="ARBA00022448"/>
    </source>
</evidence>
<keyword evidence="14" id="KW-1185">Reference proteome</keyword>